<dbReference type="Proteomes" id="UP000000305">
    <property type="component" value="Unassembled WGS sequence"/>
</dbReference>
<evidence type="ECO:0000313" key="3">
    <source>
        <dbReference type="Proteomes" id="UP000000305"/>
    </source>
</evidence>
<protein>
    <submittedName>
        <fullName evidence="2">Uncharacterized protein</fullName>
    </submittedName>
</protein>
<accession>E9HJ84</accession>
<feature type="region of interest" description="Disordered" evidence="1">
    <location>
        <begin position="25"/>
        <end position="78"/>
    </location>
</feature>
<organism evidence="2 3">
    <name type="scientific">Daphnia pulex</name>
    <name type="common">Water flea</name>
    <dbReference type="NCBI Taxonomy" id="6669"/>
    <lineage>
        <taxon>Eukaryota</taxon>
        <taxon>Metazoa</taxon>
        <taxon>Ecdysozoa</taxon>
        <taxon>Arthropoda</taxon>
        <taxon>Crustacea</taxon>
        <taxon>Branchiopoda</taxon>
        <taxon>Diplostraca</taxon>
        <taxon>Cladocera</taxon>
        <taxon>Anomopoda</taxon>
        <taxon>Daphniidae</taxon>
        <taxon>Daphnia</taxon>
    </lineage>
</organism>
<dbReference type="EMBL" id="GL732660">
    <property type="protein sequence ID" value="EFX68212.1"/>
    <property type="molecule type" value="Genomic_DNA"/>
</dbReference>
<dbReference type="KEGG" id="dpx:DAPPUDRAFT_301533"/>
<gene>
    <name evidence="2" type="ORF">DAPPUDRAFT_301533</name>
</gene>
<dbReference type="AlphaFoldDB" id="E9HJ84"/>
<keyword evidence="3" id="KW-1185">Reference proteome</keyword>
<dbReference type="InParanoid" id="E9HJ84"/>
<evidence type="ECO:0000256" key="1">
    <source>
        <dbReference type="SAM" id="MobiDB-lite"/>
    </source>
</evidence>
<evidence type="ECO:0000313" key="2">
    <source>
        <dbReference type="EMBL" id="EFX68212.1"/>
    </source>
</evidence>
<sequence length="110" mass="12364">MMMLTPCGSSHARYDNDMALAQAFVKGSSHQQHHTHIGTYRKQDGGDASTTRASRSFPCRLLTHDTHPQGERQASRPSTRLVTMGTMHHFGSLFLSVIKTTNLEQKRLRN</sequence>
<proteinExistence type="predicted"/>
<reference evidence="2 3" key="1">
    <citation type="journal article" date="2011" name="Science">
        <title>The ecoresponsive genome of Daphnia pulex.</title>
        <authorList>
            <person name="Colbourne J.K."/>
            <person name="Pfrender M.E."/>
            <person name="Gilbert D."/>
            <person name="Thomas W.K."/>
            <person name="Tucker A."/>
            <person name="Oakley T.H."/>
            <person name="Tokishita S."/>
            <person name="Aerts A."/>
            <person name="Arnold G.J."/>
            <person name="Basu M.K."/>
            <person name="Bauer D.J."/>
            <person name="Caceres C.E."/>
            <person name="Carmel L."/>
            <person name="Casola C."/>
            <person name="Choi J.H."/>
            <person name="Detter J.C."/>
            <person name="Dong Q."/>
            <person name="Dusheyko S."/>
            <person name="Eads B.D."/>
            <person name="Frohlich T."/>
            <person name="Geiler-Samerotte K.A."/>
            <person name="Gerlach D."/>
            <person name="Hatcher P."/>
            <person name="Jogdeo S."/>
            <person name="Krijgsveld J."/>
            <person name="Kriventseva E.V."/>
            <person name="Kultz D."/>
            <person name="Laforsch C."/>
            <person name="Lindquist E."/>
            <person name="Lopez J."/>
            <person name="Manak J.R."/>
            <person name="Muller J."/>
            <person name="Pangilinan J."/>
            <person name="Patwardhan R.P."/>
            <person name="Pitluck S."/>
            <person name="Pritham E.J."/>
            <person name="Rechtsteiner A."/>
            <person name="Rho M."/>
            <person name="Rogozin I.B."/>
            <person name="Sakarya O."/>
            <person name="Salamov A."/>
            <person name="Schaack S."/>
            <person name="Shapiro H."/>
            <person name="Shiga Y."/>
            <person name="Skalitzky C."/>
            <person name="Smith Z."/>
            <person name="Souvorov A."/>
            <person name="Sung W."/>
            <person name="Tang Z."/>
            <person name="Tsuchiya D."/>
            <person name="Tu H."/>
            <person name="Vos H."/>
            <person name="Wang M."/>
            <person name="Wolf Y.I."/>
            <person name="Yamagata H."/>
            <person name="Yamada T."/>
            <person name="Ye Y."/>
            <person name="Shaw J.R."/>
            <person name="Andrews J."/>
            <person name="Crease T.J."/>
            <person name="Tang H."/>
            <person name="Lucas S.M."/>
            <person name="Robertson H.M."/>
            <person name="Bork P."/>
            <person name="Koonin E.V."/>
            <person name="Zdobnov E.M."/>
            <person name="Grigoriev I.V."/>
            <person name="Lynch M."/>
            <person name="Boore J.L."/>
        </authorList>
    </citation>
    <scope>NUCLEOTIDE SEQUENCE [LARGE SCALE GENOMIC DNA]</scope>
</reference>
<feature type="compositionally biased region" description="Basic and acidic residues" evidence="1">
    <location>
        <begin position="62"/>
        <end position="74"/>
    </location>
</feature>
<name>E9HJ84_DAPPU</name>
<dbReference type="HOGENOM" id="CLU_2173507_0_0_1"/>